<name>A0AAN7VB55_9COLE</name>
<proteinExistence type="predicted"/>
<keyword evidence="2" id="KW-1185">Reference proteome</keyword>
<evidence type="ECO:0000313" key="1">
    <source>
        <dbReference type="EMBL" id="KAK5642228.1"/>
    </source>
</evidence>
<dbReference type="AlphaFoldDB" id="A0AAN7VB55"/>
<sequence>MIPIYINSSVSKPHHLSTPIHQTNITMSKLVILFALVCAVFGVEIPTEVKPVEFGIKTPVSASSVVTPYSGYPYGIHGFSGYHPYQHGFTGETHNPEIARSAHPSGAYSYQYHYSAPFQPSQFTDEHFQKSVVGLPQPVGTPHSALHGVHQFGFPNQFGYPAFPNFGRSYIQK</sequence>
<accession>A0AAN7VB55</accession>
<evidence type="ECO:0000313" key="2">
    <source>
        <dbReference type="Proteomes" id="UP001329430"/>
    </source>
</evidence>
<dbReference type="Proteomes" id="UP001329430">
    <property type="component" value="Chromosome 6"/>
</dbReference>
<protein>
    <submittedName>
        <fullName evidence="1">Uncharacterized protein</fullName>
    </submittedName>
</protein>
<comment type="caution">
    <text evidence="1">The sequence shown here is derived from an EMBL/GenBank/DDBJ whole genome shotgun (WGS) entry which is preliminary data.</text>
</comment>
<dbReference type="EMBL" id="JAVRBK010000006">
    <property type="protein sequence ID" value="KAK5642228.1"/>
    <property type="molecule type" value="Genomic_DNA"/>
</dbReference>
<reference evidence="1 2" key="1">
    <citation type="journal article" date="2024" name="Insects">
        <title>An Improved Chromosome-Level Genome Assembly of the Firefly Pyrocoelia pectoralis.</title>
        <authorList>
            <person name="Fu X."/>
            <person name="Meyer-Rochow V.B."/>
            <person name="Ballantyne L."/>
            <person name="Zhu X."/>
        </authorList>
    </citation>
    <scope>NUCLEOTIDE SEQUENCE [LARGE SCALE GENOMIC DNA]</scope>
    <source>
        <strain evidence="1">XCY_ONT2</strain>
    </source>
</reference>
<organism evidence="1 2">
    <name type="scientific">Pyrocoelia pectoralis</name>
    <dbReference type="NCBI Taxonomy" id="417401"/>
    <lineage>
        <taxon>Eukaryota</taxon>
        <taxon>Metazoa</taxon>
        <taxon>Ecdysozoa</taxon>
        <taxon>Arthropoda</taxon>
        <taxon>Hexapoda</taxon>
        <taxon>Insecta</taxon>
        <taxon>Pterygota</taxon>
        <taxon>Neoptera</taxon>
        <taxon>Endopterygota</taxon>
        <taxon>Coleoptera</taxon>
        <taxon>Polyphaga</taxon>
        <taxon>Elateriformia</taxon>
        <taxon>Elateroidea</taxon>
        <taxon>Lampyridae</taxon>
        <taxon>Lampyrinae</taxon>
        <taxon>Pyrocoelia</taxon>
    </lineage>
</organism>
<gene>
    <name evidence="1" type="ORF">RI129_008395</name>
</gene>